<feature type="transmembrane region" description="Helical" evidence="1">
    <location>
        <begin position="59"/>
        <end position="78"/>
    </location>
</feature>
<name>A0ABT0YGV3_9BURK</name>
<feature type="transmembrane region" description="Helical" evidence="1">
    <location>
        <begin position="12"/>
        <end position="31"/>
    </location>
</feature>
<keyword evidence="1" id="KW-1133">Transmembrane helix</keyword>
<evidence type="ECO:0000313" key="3">
    <source>
        <dbReference type="Proteomes" id="UP001165541"/>
    </source>
</evidence>
<gene>
    <name evidence="2" type="ORF">M8A51_00125</name>
</gene>
<dbReference type="Proteomes" id="UP001165541">
    <property type="component" value="Unassembled WGS sequence"/>
</dbReference>
<protein>
    <submittedName>
        <fullName evidence="2">DUF1772 domain-containing protein</fullName>
    </submittedName>
</protein>
<dbReference type="InterPro" id="IPR013901">
    <property type="entry name" value="Anthrone_oxy"/>
</dbReference>
<reference evidence="2" key="1">
    <citation type="submission" date="2022-05" db="EMBL/GenBank/DDBJ databases">
        <title>Schlegelella sp. nov., isolated from mangrove soil.</title>
        <authorList>
            <person name="Liu Y."/>
            <person name="Ge X."/>
            <person name="Liu W."/>
        </authorList>
    </citation>
    <scope>NUCLEOTIDE SEQUENCE</scope>
    <source>
        <strain evidence="2">S2-27</strain>
    </source>
</reference>
<feature type="transmembrane region" description="Helical" evidence="1">
    <location>
        <begin position="142"/>
        <end position="164"/>
    </location>
</feature>
<accession>A0ABT0YGV3</accession>
<keyword evidence="1" id="KW-0472">Membrane</keyword>
<keyword evidence="1" id="KW-0812">Transmembrane</keyword>
<dbReference type="Pfam" id="PF08592">
    <property type="entry name" value="Anthrone_oxy"/>
    <property type="match status" value="1"/>
</dbReference>
<dbReference type="RefSeq" id="WP_251776062.1">
    <property type="nucleotide sequence ID" value="NZ_JAMKFE010000001.1"/>
</dbReference>
<proteinExistence type="predicted"/>
<evidence type="ECO:0000313" key="2">
    <source>
        <dbReference type="EMBL" id="MCM5677935.1"/>
    </source>
</evidence>
<dbReference type="EMBL" id="JAMKFE010000001">
    <property type="protein sequence ID" value="MCM5677935.1"/>
    <property type="molecule type" value="Genomic_DNA"/>
</dbReference>
<organism evidence="2 3">
    <name type="scientific">Caldimonas mangrovi</name>
    <dbReference type="NCBI Taxonomy" id="2944811"/>
    <lineage>
        <taxon>Bacteria</taxon>
        <taxon>Pseudomonadati</taxon>
        <taxon>Pseudomonadota</taxon>
        <taxon>Betaproteobacteria</taxon>
        <taxon>Burkholderiales</taxon>
        <taxon>Sphaerotilaceae</taxon>
        <taxon>Caldimonas</taxon>
    </lineage>
</organism>
<sequence length="178" mass="19272">MDTPLTPYRLSAIAATLLLGLMAGFFFAFAVDVAPAMTHLDAAAYVETQQWINRVVRNLPFALAYFGSTLLAIVPAVLAARARQLSLACAWAIVAIVYFAAVFWVTRSVNVPINDALALWNPAAPPAEWSQWRDRWNEANDWRALASFGCFAAALVLTALPAPAEASNPTLRGRKPAA</sequence>
<comment type="caution">
    <text evidence="2">The sequence shown here is derived from an EMBL/GenBank/DDBJ whole genome shotgun (WGS) entry which is preliminary data.</text>
</comment>
<evidence type="ECO:0000256" key="1">
    <source>
        <dbReference type="SAM" id="Phobius"/>
    </source>
</evidence>
<feature type="transmembrane region" description="Helical" evidence="1">
    <location>
        <begin position="85"/>
        <end position="105"/>
    </location>
</feature>
<keyword evidence="3" id="KW-1185">Reference proteome</keyword>